<dbReference type="GO" id="GO:0061630">
    <property type="term" value="F:ubiquitin protein ligase activity"/>
    <property type="evidence" value="ECO:0007669"/>
    <property type="project" value="UniProtKB-EC"/>
</dbReference>
<evidence type="ECO:0000256" key="6">
    <source>
        <dbReference type="ARBA" id="ARBA00012251"/>
    </source>
</evidence>
<evidence type="ECO:0000256" key="11">
    <source>
        <dbReference type="ARBA" id="ARBA00022786"/>
    </source>
</evidence>
<feature type="domain" description="RING-type" evidence="14">
    <location>
        <begin position="268"/>
        <end position="308"/>
    </location>
</feature>
<dbReference type="GO" id="GO:0008270">
    <property type="term" value="F:zinc ion binding"/>
    <property type="evidence" value="ECO:0007669"/>
    <property type="project" value="UniProtKB-KW"/>
</dbReference>
<evidence type="ECO:0000313" key="17">
    <source>
        <dbReference type="Proteomes" id="UP001632038"/>
    </source>
</evidence>
<dbReference type="InterPro" id="IPR001841">
    <property type="entry name" value="Znf_RING"/>
</dbReference>
<dbReference type="FunFam" id="1.20.120.1750:FF:000027">
    <property type="entry name" value="RBR-type E3 ubiquitin transferase"/>
    <property type="match status" value="1"/>
</dbReference>
<dbReference type="PROSITE" id="PS00518">
    <property type="entry name" value="ZF_RING_1"/>
    <property type="match status" value="1"/>
</dbReference>
<dbReference type="InterPro" id="IPR018957">
    <property type="entry name" value="Znf_C3HC4_RING-type"/>
</dbReference>
<dbReference type="EMBL" id="JAVIJP010000007">
    <property type="protein sequence ID" value="KAL3649952.1"/>
    <property type="molecule type" value="Genomic_DNA"/>
</dbReference>
<comment type="caution">
    <text evidence="16">The sequence shown here is derived from an EMBL/GenBank/DDBJ whole genome shotgun (WGS) entry which is preliminary data.</text>
</comment>
<dbReference type="InterPro" id="IPR013083">
    <property type="entry name" value="Znf_RING/FYVE/PHD"/>
</dbReference>
<dbReference type="Pfam" id="PF01485">
    <property type="entry name" value="IBR"/>
    <property type="match status" value="1"/>
</dbReference>
<dbReference type="PROSITE" id="PS51873">
    <property type="entry name" value="TRIAD"/>
    <property type="match status" value="1"/>
</dbReference>
<dbReference type="InterPro" id="IPR044066">
    <property type="entry name" value="TRIAD_supradom"/>
</dbReference>
<reference evidence="17" key="1">
    <citation type="journal article" date="2024" name="IScience">
        <title>Strigolactones Initiate the Formation of Haustorium-like Structures in Castilleja.</title>
        <authorList>
            <person name="Buerger M."/>
            <person name="Peterson D."/>
            <person name="Chory J."/>
        </authorList>
    </citation>
    <scope>NUCLEOTIDE SEQUENCE [LARGE SCALE GENOMIC DNA]</scope>
</reference>
<dbReference type="EC" id="2.3.2.31" evidence="6"/>
<comment type="catalytic activity">
    <reaction evidence="1">
        <text>[E2 ubiquitin-conjugating enzyme]-S-ubiquitinyl-L-cysteine + [acceptor protein]-L-lysine = [E2 ubiquitin-conjugating enzyme]-L-cysteine + [acceptor protein]-N(6)-ubiquitinyl-L-lysine.</text>
        <dbReference type="EC" id="2.3.2.31"/>
    </reaction>
</comment>
<dbReference type="PROSITE" id="PS50089">
    <property type="entry name" value="ZF_RING_2"/>
    <property type="match status" value="2"/>
</dbReference>
<organism evidence="16 17">
    <name type="scientific">Castilleja foliolosa</name>
    <dbReference type="NCBI Taxonomy" id="1961234"/>
    <lineage>
        <taxon>Eukaryota</taxon>
        <taxon>Viridiplantae</taxon>
        <taxon>Streptophyta</taxon>
        <taxon>Embryophyta</taxon>
        <taxon>Tracheophyta</taxon>
        <taxon>Spermatophyta</taxon>
        <taxon>Magnoliopsida</taxon>
        <taxon>eudicotyledons</taxon>
        <taxon>Gunneridae</taxon>
        <taxon>Pentapetalae</taxon>
        <taxon>asterids</taxon>
        <taxon>lamiids</taxon>
        <taxon>Lamiales</taxon>
        <taxon>Orobanchaceae</taxon>
        <taxon>Pedicularideae</taxon>
        <taxon>Castillejinae</taxon>
        <taxon>Castilleja</taxon>
    </lineage>
</organism>
<dbReference type="Pfam" id="PF22191">
    <property type="entry name" value="IBR_1"/>
    <property type="match status" value="1"/>
</dbReference>
<evidence type="ECO:0000259" key="15">
    <source>
        <dbReference type="PROSITE" id="PS51873"/>
    </source>
</evidence>
<evidence type="ECO:0000313" key="16">
    <source>
        <dbReference type="EMBL" id="KAL3649952.1"/>
    </source>
</evidence>
<comment type="pathway">
    <text evidence="4">Protein modification; protein ubiquitination.</text>
</comment>
<name>A0ABD3E718_9LAMI</name>
<feature type="domain" description="RING-type" evidence="15">
    <location>
        <begin position="105"/>
        <end position="312"/>
    </location>
</feature>
<evidence type="ECO:0000256" key="1">
    <source>
        <dbReference type="ARBA" id="ARBA00001798"/>
    </source>
</evidence>
<evidence type="ECO:0000256" key="5">
    <source>
        <dbReference type="ARBA" id="ARBA00005884"/>
    </source>
</evidence>
<dbReference type="Gene3D" id="3.30.40.10">
    <property type="entry name" value="Zinc/RING finger domain, C3HC4 (zinc finger)"/>
    <property type="match status" value="1"/>
</dbReference>
<accession>A0ABD3E718</accession>
<comment type="cofactor">
    <cofactor evidence="2">
        <name>Zn(2+)</name>
        <dbReference type="ChEBI" id="CHEBI:29105"/>
    </cofactor>
</comment>
<dbReference type="InterPro" id="IPR002867">
    <property type="entry name" value="IBR_dom"/>
</dbReference>
<dbReference type="AlphaFoldDB" id="A0ABD3E718"/>
<keyword evidence="10 13" id="KW-0863">Zinc-finger</keyword>
<evidence type="ECO:0000259" key="14">
    <source>
        <dbReference type="PROSITE" id="PS50089"/>
    </source>
</evidence>
<keyword evidence="12" id="KW-0862">Zinc</keyword>
<dbReference type="FunFam" id="3.30.40.10:FF:000019">
    <property type="entry name" value="RBR-type E3 ubiquitin transferase"/>
    <property type="match status" value="1"/>
</dbReference>
<dbReference type="Gene3D" id="1.20.120.1750">
    <property type="match status" value="1"/>
</dbReference>
<comment type="function">
    <text evidence="3">Might act as an E3 ubiquitin-protein ligase, or as part of E3 complex, which accepts ubiquitin from specific E2 ubiquitin-conjugating enzymes and then transfers it to substrates.</text>
</comment>
<evidence type="ECO:0000256" key="2">
    <source>
        <dbReference type="ARBA" id="ARBA00001947"/>
    </source>
</evidence>
<dbReference type="Pfam" id="PF19422">
    <property type="entry name" value="Ariadne"/>
    <property type="match status" value="1"/>
</dbReference>
<evidence type="ECO:0000256" key="3">
    <source>
        <dbReference type="ARBA" id="ARBA00003976"/>
    </source>
</evidence>
<dbReference type="Proteomes" id="UP001632038">
    <property type="component" value="Unassembled WGS sequence"/>
</dbReference>
<dbReference type="CDD" id="cd20346">
    <property type="entry name" value="BRcat_RBR_ANKIB1"/>
    <property type="match status" value="1"/>
</dbReference>
<protein>
    <recommendedName>
        <fullName evidence="6">RBR-type E3 ubiquitin transferase</fullName>
        <ecNumber evidence="6">2.3.2.31</ecNumber>
    </recommendedName>
</protein>
<evidence type="ECO:0000256" key="7">
    <source>
        <dbReference type="ARBA" id="ARBA00022679"/>
    </source>
</evidence>
<gene>
    <name evidence="16" type="ORF">CASFOL_006355</name>
</gene>
<dbReference type="InterPro" id="IPR017907">
    <property type="entry name" value="Znf_RING_CS"/>
</dbReference>
<comment type="similarity">
    <text evidence="5">Belongs to the RBR family. Ariadne subfamily.</text>
</comment>
<sequence>MDFYYSDDDINDYDEIDEIDVSDEAGEDDLLETVTSDNPRHKIYRSLKPEDIKKLQQKDISDVSNVLSVSRSVACTLLIQNRWRPSSVCDDTWFDRPVVEFRKPETEICNICYEIANNTLFTQCGHLFCVDCWKSYISVSIENGPGCLTLRCPEPGCKSNPGFEMVDLVSSEDDKNKYYDYLYRSYIESSPNRKWCPAPGCDFAIAFDEVQDVDTFDVTCDCGFKFCYNCGFNESHSPLDCETLVKWTEKNNCEAENTNWILAFTKPCPMCHKSIEKNQGCSHMTCPAPCRHEFCWLCLGPWKNHNKCNAYIEKYNQKLIRESLNRYMHYYERWNANDKSMKMALKDMDYARGEIVDKLVDIQMQSRLQAMVVVDAWEQIVECRRVLKWSYVYGFYRVSGRAKWKSDFFEHLQGEAESALERLHHCAEKEIAKYLSPDCKSEGFDELRGKLVGLTNVTKNYFENFVRALENNLSEDEGGDRKVNKA</sequence>
<dbReference type="SUPFAM" id="SSF57850">
    <property type="entry name" value="RING/U-box"/>
    <property type="match status" value="3"/>
</dbReference>
<dbReference type="InterPro" id="IPR031127">
    <property type="entry name" value="E3_UB_ligase_RBR"/>
</dbReference>
<keyword evidence="11" id="KW-0833">Ubl conjugation pathway</keyword>
<dbReference type="InterPro" id="IPR045840">
    <property type="entry name" value="Ariadne"/>
</dbReference>
<keyword evidence="9" id="KW-0677">Repeat</keyword>
<dbReference type="SMART" id="SM00647">
    <property type="entry name" value="IBR"/>
    <property type="match status" value="2"/>
</dbReference>
<evidence type="ECO:0000256" key="12">
    <source>
        <dbReference type="ARBA" id="ARBA00022833"/>
    </source>
</evidence>
<feature type="domain" description="RING-type" evidence="14">
    <location>
        <begin position="109"/>
        <end position="153"/>
    </location>
</feature>
<keyword evidence="8" id="KW-0479">Metal-binding</keyword>
<evidence type="ECO:0000256" key="10">
    <source>
        <dbReference type="ARBA" id="ARBA00022771"/>
    </source>
</evidence>
<evidence type="ECO:0000256" key="8">
    <source>
        <dbReference type="ARBA" id="ARBA00022723"/>
    </source>
</evidence>
<keyword evidence="17" id="KW-1185">Reference proteome</keyword>
<dbReference type="PANTHER" id="PTHR11685">
    <property type="entry name" value="RBR FAMILY RING FINGER AND IBR DOMAIN-CONTAINING"/>
    <property type="match status" value="1"/>
</dbReference>
<evidence type="ECO:0000256" key="4">
    <source>
        <dbReference type="ARBA" id="ARBA00004906"/>
    </source>
</evidence>
<dbReference type="Pfam" id="PF00097">
    <property type="entry name" value="zf-C3HC4"/>
    <property type="match status" value="1"/>
</dbReference>
<keyword evidence="7" id="KW-0808">Transferase</keyword>
<evidence type="ECO:0000256" key="9">
    <source>
        <dbReference type="ARBA" id="ARBA00022737"/>
    </source>
</evidence>
<evidence type="ECO:0000256" key="13">
    <source>
        <dbReference type="PROSITE-ProRule" id="PRU00175"/>
    </source>
</evidence>
<proteinExistence type="inferred from homology"/>